<feature type="signal peptide" evidence="1">
    <location>
        <begin position="1"/>
        <end position="17"/>
    </location>
</feature>
<keyword evidence="3" id="KW-1185">Reference proteome</keyword>
<evidence type="ECO:0000313" key="3">
    <source>
        <dbReference type="Proteomes" id="UP000001953"/>
    </source>
</evidence>
<evidence type="ECO:0000313" key="2">
    <source>
        <dbReference type="EMBL" id="ABE62253.1"/>
    </source>
</evidence>
<dbReference type="EMBL" id="CP000319">
    <property type="protein sequence ID" value="ABE62253.1"/>
    <property type="molecule type" value="Genomic_DNA"/>
</dbReference>
<protein>
    <recommendedName>
        <fullName evidence="4">Lipoprotein</fullName>
    </recommendedName>
</protein>
<evidence type="ECO:0000256" key="1">
    <source>
        <dbReference type="SAM" id="SignalP"/>
    </source>
</evidence>
<gene>
    <name evidence="2" type="ordered locus">Nham_1431</name>
</gene>
<dbReference type="STRING" id="323097.Nham_1431"/>
<dbReference type="KEGG" id="nha:Nham_1431"/>
<sequence length="131" mass="13445">MRKLVAAIAVVSGLALAACQTAAPPSLNLNTSVALNTIYGIENAYGVAVNAANAYKALPLCRTGTEPGAANICARRSVIERVQAAMRKARLAVNNLVALQKAYPSVDITNALSAARSALIGVQQVLISGAQ</sequence>
<reference evidence="2 3" key="1">
    <citation type="submission" date="2006-03" db="EMBL/GenBank/DDBJ databases">
        <title>Complete sequence of chromosome of Nitrobacter hamburgensis X14.</title>
        <authorList>
            <consortium name="US DOE Joint Genome Institute"/>
            <person name="Copeland A."/>
            <person name="Lucas S."/>
            <person name="Lapidus A."/>
            <person name="Barry K."/>
            <person name="Detter J.C."/>
            <person name="Glavina del Rio T."/>
            <person name="Hammon N."/>
            <person name="Israni S."/>
            <person name="Dalin E."/>
            <person name="Tice H."/>
            <person name="Pitluck S."/>
            <person name="Chain P."/>
            <person name="Malfatti S."/>
            <person name="Shin M."/>
            <person name="Vergez L."/>
            <person name="Schmutz J."/>
            <person name="Larimer F."/>
            <person name="Land M."/>
            <person name="Hauser L."/>
            <person name="Kyrpides N."/>
            <person name="Ivanova N."/>
            <person name="Ward B."/>
            <person name="Arp D."/>
            <person name="Klotz M."/>
            <person name="Stein L."/>
            <person name="O'Mullan G."/>
            <person name="Starkenburg S."/>
            <person name="Sayavedra L."/>
            <person name="Poret-Peterson A.T."/>
            <person name="Gentry M.E."/>
            <person name="Bruce D."/>
            <person name="Richardson P."/>
        </authorList>
    </citation>
    <scope>NUCLEOTIDE SEQUENCE [LARGE SCALE GENOMIC DNA]</scope>
    <source>
        <strain evidence="3">DSM 10229 / NCIMB 13809 / X14</strain>
    </source>
</reference>
<dbReference type="RefSeq" id="WP_011509944.1">
    <property type="nucleotide sequence ID" value="NC_007964.1"/>
</dbReference>
<dbReference type="eggNOG" id="ENOG5030YD1">
    <property type="taxonomic scope" value="Bacteria"/>
</dbReference>
<keyword evidence="1" id="KW-0732">Signal</keyword>
<dbReference type="PROSITE" id="PS51257">
    <property type="entry name" value="PROKAR_LIPOPROTEIN"/>
    <property type="match status" value="1"/>
</dbReference>
<dbReference type="OrthoDB" id="8266182at2"/>
<feature type="chain" id="PRO_5004196246" description="Lipoprotein" evidence="1">
    <location>
        <begin position="18"/>
        <end position="131"/>
    </location>
</feature>
<dbReference type="AlphaFoldDB" id="Q1QNE4"/>
<name>Q1QNE4_NITHX</name>
<accession>Q1QNE4</accession>
<organism evidence="2 3">
    <name type="scientific">Nitrobacter hamburgensis (strain DSM 10229 / NCIMB 13809 / X14)</name>
    <dbReference type="NCBI Taxonomy" id="323097"/>
    <lineage>
        <taxon>Bacteria</taxon>
        <taxon>Pseudomonadati</taxon>
        <taxon>Pseudomonadota</taxon>
        <taxon>Alphaproteobacteria</taxon>
        <taxon>Hyphomicrobiales</taxon>
        <taxon>Nitrobacteraceae</taxon>
        <taxon>Nitrobacter</taxon>
    </lineage>
</organism>
<dbReference type="Proteomes" id="UP000001953">
    <property type="component" value="Chromosome"/>
</dbReference>
<proteinExistence type="predicted"/>
<evidence type="ECO:0008006" key="4">
    <source>
        <dbReference type="Google" id="ProtNLM"/>
    </source>
</evidence>
<dbReference type="HOGENOM" id="CLU_1935817_0_0_5"/>